<name>A0A7Z0EHM9_9MICO</name>
<comment type="caution">
    <text evidence="8">The sequence shown here is derived from an EMBL/GenBank/DDBJ whole genome shotgun (WGS) entry which is preliminary data.</text>
</comment>
<gene>
    <name evidence="8" type="ORF">HNR05_003449</name>
</gene>
<evidence type="ECO:0000256" key="3">
    <source>
        <dbReference type="ARBA" id="ARBA00022692"/>
    </source>
</evidence>
<feature type="transmembrane region" description="Helical" evidence="7">
    <location>
        <begin position="50"/>
        <end position="68"/>
    </location>
</feature>
<feature type="transmembrane region" description="Helical" evidence="7">
    <location>
        <begin position="272"/>
        <end position="291"/>
    </location>
</feature>
<evidence type="ECO:0000256" key="4">
    <source>
        <dbReference type="ARBA" id="ARBA00022989"/>
    </source>
</evidence>
<keyword evidence="3 7" id="KW-0812">Transmembrane</keyword>
<dbReference type="PANTHER" id="PTHR32196">
    <property type="entry name" value="ABC TRANSPORTER PERMEASE PROTEIN YPHD-RELATED-RELATED"/>
    <property type="match status" value="1"/>
</dbReference>
<evidence type="ECO:0000313" key="9">
    <source>
        <dbReference type="Proteomes" id="UP000537260"/>
    </source>
</evidence>
<evidence type="ECO:0000256" key="7">
    <source>
        <dbReference type="SAM" id="Phobius"/>
    </source>
</evidence>
<proteinExistence type="predicted"/>
<evidence type="ECO:0000313" key="8">
    <source>
        <dbReference type="EMBL" id="NYJ21658.1"/>
    </source>
</evidence>
<keyword evidence="4 7" id="KW-1133">Transmembrane helix</keyword>
<dbReference type="GO" id="GO:0005886">
    <property type="term" value="C:plasma membrane"/>
    <property type="evidence" value="ECO:0007669"/>
    <property type="project" value="UniProtKB-SubCell"/>
</dbReference>
<dbReference type="EMBL" id="JACCFM010000001">
    <property type="protein sequence ID" value="NYJ21658.1"/>
    <property type="molecule type" value="Genomic_DNA"/>
</dbReference>
<dbReference type="RefSeq" id="WP_179580282.1">
    <property type="nucleotide sequence ID" value="NZ_JACCFM010000001.1"/>
</dbReference>
<evidence type="ECO:0000256" key="1">
    <source>
        <dbReference type="ARBA" id="ARBA00004651"/>
    </source>
</evidence>
<feature type="region of interest" description="Disordered" evidence="6">
    <location>
        <begin position="320"/>
        <end position="356"/>
    </location>
</feature>
<organism evidence="8 9">
    <name type="scientific">Glaciibacter psychrotolerans</name>
    <dbReference type="NCBI Taxonomy" id="670054"/>
    <lineage>
        <taxon>Bacteria</taxon>
        <taxon>Bacillati</taxon>
        <taxon>Actinomycetota</taxon>
        <taxon>Actinomycetes</taxon>
        <taxon>Micrococcales</taxon>
        <taxon>Microbacteriaceae</taxon>
        <taxon>Glaciibacter</taxon>
    </lineage>
</organism>
<comment type="subcellular location">
    <subcellularLocation>
        <location evidence="1">Cell membrane</location>
        <topology evidence="1">Multi-pass membrane protein</topology>
    </subcellularLocation>
</comment>
<dbReference type="Pfam" id="PF02653">
    <property type="entry name" value="BPD_transp_2"/>
    <property type="match status" value="1"/>
</dbReference>
<reference evidence="8 9" key="1">
    <citation type="submission" date="2020-07" db="EMBL/GenBank/DDBJ databases">
        <title>Sequencing the genomes of 1000 actinobacteria strains.</title>
        <authorList>
            <person name="Klenk H.-P."/>
        </authorList>
    </citation>
    <scope>NUCLEOTIDE SEQUENCE [LARGE SCALE GENOMIC DNA]</scope>
    <source>
        <strain evidence="8 9">LI1</strain>
    </source>
</reference>
<accession>A0A7Z0EHM9</accession>
<feature type="transmembrane region" description="Helical" evidence="7">
    <location>
        <begin position="141"/>
        <end position="161"/>
    </location>
</feature>
<dbReference type="Proteomes" id="UP000537260">
    <property type="component" value="Unassembled WGS sequence"/>
</dbReference>
<protein>
    <submittedName>
        <fullName evidence="8">Ribose/xylose/arabinose/galactoside ABC-type transport system permease subunit</fullName>
    </submittedName>
</protein>
<dbReference type="InterPro" id="IPR001851">
    <property type="entry name" value="ABC_transp_permease"/>
</dbReference>
<feature type="transmembrane region" description="Helical" evidence="7">
    <location>
        <begin position="21"/>
        <end position="38"/>
    </location>
</feature>
<feature type="transmembrane region" description="Helical" evidence="7">
    <location>
        <begin position="99"/>
        <end position="121"/>
    </location>
</feature>
<feature type="transmembrane region" description="Helical" evidence="7">
    <location>
        <begin position="167"/>
        <end position="187"/>
    </location>
</feature>
<keyword evidence="9" id="KW-1185">Reference proteome</keyword>
<evidence type="ECO:0000256" key="2">
    <source>
        <dbReference type="ARBA" id="ARBA00022475"/>
    </source>
</evidence>
<keyword evidence="2" id="KW-1003">Cell membrane</keyword>
<evidence type="ECO:0000256" key="6">
    <source>
        <dbReference type="SAM" id="MobiDB-lite"/>
    </source>
</evidence>
<sequence length="356" mass="36486">MKVNSRWLMRWLVKQRQNPTIATLAILATLVVVFSLMSDRFLTIENIQNVTRSSAAVITVGCAVTLVMIARGLDLSVGSTLAACGVLAAALASNGANLLLSYLAALALGAAIGALNGVIVVGLKVTPIIATLGTLNIARGLAYLITPSAILVGLPAAWSTIGTSSLFGLPSPVLIAIAAVIFFSWLLNRTVFGRHVYAIGGNEETARLAGVRVGRVLFLLYLMAGLSAGVGAIVLSSRLGTGDPNIGVGFEFDVIVAVILGGTSLAGGSGRISGTVLGALIVGFLSNGLNLVGVEPFWQYVAKGSALIVAVVLDRFASRSSDVRPKTGKTPPSPPSRPTPDVTVGALDSSTVGATR</sequence>
<evidence type="ECO:0000256" key="5">
    <source>
        <dbReference type="ARBA" id="ARBA00023136"/>
    </source>
</evidence>
<feature type="transmembrane region" description="Helical" evidence="7">
    <location>
        <begin position="216"/>
        <end position="234"/>
    </location>
</feature>
<dbReference type="GO" id="GO:0022857">
    <property type="term" value="F:transmembrane transporter activity"/>
    <property type="evidence" value="ECO:0007669"/>
    <property type="project" value="InterPro"/>
</dbReference>
<dbReference type="AlphaFoldDB" id="A0A7Z0EHM9"/>
<feature type="transmembrane region" description="Helical" evidence="7">
    <location>
        <begin position="75"/>
        <end position="93"/>
    </location>
</feature>
<keyword evidence="5 7" id="KW-0472">Membrane</keyword>
<dbReference type="CDD" id="cd06579">
    <property type="entry name" value="TM_PBP1_transp_AraH_like"/>
    <property type="match status" value="1"/>
</dbReference>